<dbReference type="EMBL" id="NEDP02004406">
    <property type="protein sequence ID" value="OWF45748.1"/>
    <property type="molecule type" value="Genomic_DNA"/>
</dbReference>
<dbReference type="Gene3D" id="1.25.40.10">
    <property type="entry name" value="Tetratricopeptide repeat domain"/>
    <property type="match status" value="2"/>
</dbReference>
<feature type="region of interest" description="Disordered" evidence="2">
    <location>
        <begin position="52"/>
        <end position="126"/>
    </location>
</feature>
<accession>A0A210QAJ3</accession>
<organism evidence="3 4">
    <name type="scientific">Mizuhopecten yessoensis</name>
    <name type="common">Japanese scallop</name>
    <name type="synonym">Patinopecten yessoensis</name>
    <dbReference type="NCBI Taxonomy" id="6573"/>
    <lineage>
        <taxon>Eukaryota</taxon>
        <taxon>Metazoa</taxon>
        <taxon>Spiralia</taxon>
        <taxon>Lophotrochozoa</taxon>
        <taxon>Mollusca</taxon>
        <taxon>Bivalvia</taxon>
        <taxon>Autobranchia</taxon>
        <taxon>Pteriomorphia</taxon>
        <taxon>Pectinida</taxon>
        <taxon>Pectinoidea</taxon>
        <taxon>Pectinidae</taxon>
        <taxon>Mizuhopecten</taxon>
    </lineage>
</organism>
<feature type="repeat" description="TPR" evidence="1">
    <location>
        <begin position="647"/>
        <end position="680"/>
    </location>
</feature>
<dbReference type="SUPFAM" id="SSF48452">
    <property type="entry name" value="TPR-like"/>
    <property type="match status" value="1"/>
</dbReference>
<feature type="compositionally biased region" description="Basic and acidic residues" evidence="2">
    <location>
        <begin position="108"/>
        <end position="126"/>
    </location>
</feature>
<dbReference type="PANTHER" id="PTHR21581:SF6">
    <property type="entry name" value="TRAFFICKING PROTEIN PARTICLE COMPLEX SUBUNIT 12"/>
    <property type="match status" value="1"/>
</dbReference>
<dbReference type="PANTHER" id="PTHR21581">
    <property type="entry name" value="D-ALANYL-D-ALANINE CARBOXYPEPTIDASE"/>
    <property type="match status" value="1"/>
</dbReference>
<dbReference type="GO" id="GO:0005794">
    <property type="term" value="C:Golgi apparatus"/>
    <property type="evidence" value="ECO:0007669"/>
    <property type="project" value="TreeGrafter"/>
</dbReference>
<name>A0A210QAJ3_MIZYE</name>
<feature type="region of interest" description="Disordered" evidence="2">
    <location>
        <begin position="156"/>
        <end position="219"/>
    </location>
</feature>
<keyword evidence="4" id="KW-1185">Reference proteome</keyword>
<dbReference type="STRING" id="6573.A0A210QAJ3"/>
<dbReference type="GO" id="GO:0030008">
    <property type="term" value="C:TRAPP complex"/>
    <property type="evidence" value="ECO:0007669"/>
    <property type="project" value="TreeGrafter"/>
</dbReference>
<dbReference type="OrthoDB" id="428342at2759"/>
<dbReference type="AlphaFoldDB" id="A0A210QAJ3"/>
<dbReference type="Pfam" id="PF14559">
    <property type="entry name" value="TPR_19"/>
    <property type="match status" value="1"/>
</dbReference>
<dbReference type="InterPro" id="IPR011990">
    <property type="entry name" value="TPR-like_helical_dom_sf"/>
</dbReference>
<sequence length="836" mass="91991">MMSDDNSGVGDFLEDESFAESSTNVLVFPSEPTLRHSATTDTLDSVILETSPADEEILDDINNTQADKSDSKKDTSLTLVEFTQSDNDVTPQGADSSLLGTSPSMDFSKVEENQDNRKRNVEEDKFNQSPLHISSYFKTETAVVVESDPFGQNFFDNISNTPQEDKSKAVSPDGVFGDVEDLGNVGEVSPSAVSPVVDVSAASRPDPIESRLSHEEPESVDFQVVPEDTETNVMEASLQVIDDKEDFESFTAEGTGDGDQDILSGLSMSPSNKLMSERMSQLHITDTIPIDTVPDSGPVSYDRQLSNKYPDLGLSPAHQPFQGTPLPPMQLSAFPTPVHQSHQSVTPLAEPTSDSYLEVQIEDKLSETAGSPPKSGGLASAFQILGDGNAADPFSTSIHMSEADRQHDAWLPSDATRHILVTVTTSPGSFVPTEEQISTPSIVVNESQGDPVRDLVHRYMGEQEAIKRQILTVDSVTQNVDGLKKLLEGGCYRSAVELTGRLLTAAGQGSDNQGDTTPPTQHTSHTLQLWFCRLSLLMKLKLYNIVESELQGFQNLDTPDLYYEFYPQIYPGRKGTIVSFGMRLLHAELPHYLGRSQEALDRLHYILAVTQKIIKNLDEGLCEDGSAVEISEESRKVSRELWYSREKKVLFIIGNTFLAIKDYEASMTVYEALLVKDPQSKPSLLSGLGLIYLQMGNVSKATDCFKQAEVLTDITDKKQTCRTYLNKGLESMCTNSFSDAYQNFKTAVEHDPTNASAVNNMAVCSLYLGKLRDALKTLEVLVHEDPIRNLHEGILFNLCTLYELESSRALHKKQALLDLVSRYKGDGFPVACLKMA</sequence>
<protein>
    <submittedName>
        <fullName evidence="3">Trafficking protein particle complex subunit 12</fullName>
    </submittedName>
</protein>
<dbReference type="PROSITE" id="PS50005">
    <property type="entry name" value="TPR"/>
    <property type="match status" value="3"/>
</dbReference>
<evidence type="ECO:0000256" key="2">
    <source>
        <dbReference type="SAM" id="MobiDB-lite"/>
    </source>
</evidence>
<gene>
    <name evidence="3" type="ORF">KP79_PYT09048</name>
</gene>
<evidence type="ECO:0000313" key="3">
    <source>
        <dbReference type="EMBL" id="OWF45748.1"/>
    </source>
</evidence>
<dbReference type="Proteomes" id="UP000242188">
    <property type="component" value="Unassembled WGS sequence"/>
</dbReference>
<feature type="compositionally biased region" description="Low complexity" evidence="2">
    <location>
        <begin position="188"/>
        <end position="205"/>
    </location>
</feature>
<feature type="repeat" description="TPR" evidence="1">
    <location>
        <begin position="682"/>
        <end position="715"/>
    </location>
</feature>
<feature type="repeat" description="TPR" evidence="1">
    <location>
        <begin position="721"/>
        <end position="754"/>
    </location>
</feature>
<comment type="caution">
    <text evidence="3">The sequence shown here is derived from an EMBL/GenBank/DDBJ whole genome shotgun (WGS) entry which is preliminary data.</text>
</comment>
<reference evidence="3 4" key="1">
    <citation type="journal article" date="2017" name="Nat. Ecol. Evol.">
        <title>Scallop genome provides insights into evolution of bilaterian karyotype and development.</title>
        <authorList>
            <person name="Wang S."/>
            <person name="Zhang J."/>
            <person name="Jiao W."/>
            <person name="Li J."/>
            <person name="Xun X."/>
            <person name="Sun Y."/>
            <person name="Guo X."/>
            <person name="Huan P."/>
            <person name="Dong B."/>
            <person name="Zhang L."/>
            <person name="Hu X."/>
            <person name="Sun X."/>
            <person name="Wang J."/>
            <person name="Zhao C."/>
            <person name="Wang Y."/>
            <person name="Wang D."/>
            <person name="Huang X."/>
            <person name="Wang R."/>
            <person name="Lv J."/>
            <person name="Li Y."/>
            <person name="Zhang Z."/>
            <person name="Liu B."/>
            <person name="Lu W."/>
            <person name="Hui Y."/>
            <person name="Liang J."/>
            <person name="Zhou Z."/>
            <person name="Hou R."/>
            <person name="Li X."/>
            <person name="Liu Y."/>
            <person name="Li H."/>
            <person name="Ning X."/>
            <person name="Lin Y."/>
            <person name="Zhao L."/>
            <person name="Xing Q."/>
            <person name="Dou J."/>
            <person name="Li Y."/>
            <person name="Mao J."/>
            <person name="Guo H."/>
            <person name="Dou H."/>
            <person name="Li T."/>
            <person name="Mu C."/>
            <person name="Jiang W."/>
            <person name="Fu Q."/>
            <person name="Fu X."/>
            <person name="Miao Y."/>
            <person name="Liu J."/>
            <person name="Yu Q."/>
            <person name="Li R."/>
            <person name="Liao H."/>
            <person name="Li X."/>
            <person name="Kong Y."/>
            <person name="Jiang Z."/>
            <person name="Chourrout D."/>
            <person name="Li R."/>
            <person name="Bao Z."/>
        </authorList>
    </citation>
    <scope>NUCLEOTIDE SEQUENCE [LARGE SCALE GENOMIC DNA]</scope>
    <source>
        <strain evidence="3 4">PY_sf001</strain>
    </source>
</reference>
<dbReference type="InterPro" id="IPR019734">
    <property type="entry name" value="TPR_rpt"/>
</dbReference>
<keyword evidence="1" id="KW-0802">TPR repeat</keyword>
<proteinExistence type="predicted"/>
<evidence type="ECO:0000256" key="1">
    <source>
        <dbReference type="PROSITE-ProRule" id="PRU00339"/>
    </source>
</evidence>
<dbReference type="SMART" id="SM00028">
    <property type="entry name" value="TPR"/>
    <property type="match status" value="4"/>
</dbReference>
<feature type="compositionally biased region" description="Basic and acidic residues" evidence="2">
    <location>
        <begin position="206"/>
        <end position="217"/>
    </location>
</feature>
<evidence type="ECO:0000313" key="4">
    <source>
        <dbReference type="Proteomes" id="UP000242188"/>
    </source>
</evidence>
<feature type="compositionally biased region" description="Polar residues" evidence="2">
    <location>
        <begin position="76"/>
        <end position="105"/>
    </location>
</feature>